<evidence type="ECO:0000313" key="1">
    <source>
        <dbReference type="EMBL" id="GAG99076.1"/>
    </source>
</evidence>
<comment type="caution">
    <text evidence="1">The sequence shown here is derived from an EMBL/GenBank/DDBJ whole genome shotgun (WGS) entry which is preliminary data.</text>
</comment>
<reference evidence="1" key="1">
    <citation type="journal article" date="2014" name="Front. Microbiol.">
        <title>High frequency of phylogenetically diverse reductive dehalogenase-homologous genes in deep subseafloor sedimentary metagenomes.</title>
        <authorList>
            <person name="Kawai M."/>
            <person name="Futagami T."/>
            <person name="Toyoda A."/>
            <person name="Takaki Y."/>
            <person name="Nishi S."/>
            <person name="Hori S."/>
            <person name="Arai W."/>
            <person name="Tsubouchi T."/>
            <person name="Morono Y."/>
            <person name="Uchiyama I."/>
            <person name="Ito T."/>
            <person name="Fujiyama A."/>
            <person name="Inagaki F."/>
            <person name="Takami H."/>
        </authorList>
    </citation>
    <scope>NUCLEOTIDE SEQUENCE</scope>
    <source>
        <strain evidence="1">Expedition CK06-06</strain>
    </source>
</reference>
<sequence length="135" mass="15606">MYYIIRTDGTKVNQITAQNSLNTSNYSFSLQVQTILGKIPKTQFTLKNTRGNRIFSNMNITKINFDHLFIEGTELHVNWSIDAEALLFELQSPEGAFTFKKGTIVSIWLEIEVFKNAESQVLRVISRKEKEEEKK</sequence>
<dbReference type="AlphaFoldDB" id="X1DRQ6"/>
<dbReference type="EMBL" id="BART01027933">
    <property type="protein sequence ID" value="GAG99076.1"/>
    <property type="molecule type" value="Genomic_DNA"/>
</dbReference>
<gene>
    <name evidence="1" type="ORF">S01H4_49390</name>
</gene>
<protein>
    <submittedName>
        <fullName evidence="1">Uncharacterized protein</fullName>
    </submittedName>
</protein>
<proteinExistence type="predicted"/>
<organism evidence="1">
    <name type="scientific">marine sediment metagenome</name>
    <dbReference type="NCBI Taxonomy" id="412755"/>
    <lineage>
        <taxon>unclassified sequences</taxon>
        <taxon>metagenomes</taxon>
        <taxon>ecological metagenomes</taxon>
    </lineage>
</organism>
<accession>X1DRQ6</accession>
<name>X1DRQ6_9ZZZZ</name>